<evidence type="ECO:0000313" key="3">
    <source>
        <dbReference type="Proteomes" id="UP001596461"/>
    </source>
</evidence>
<dbReference type="Pfam" id="PF23958">
    <property type="entry name" value="DUF7287"/>
    <property type="match status" value="1"/>
</dbReference>
<name>A0ABD5W4U6_9EURY</name>
<accession>A0ABD5W4U6</accession>
<gene>
    <name evidence="2" type="ORF">ACFQL9_01535</name>
</gene>
<dbReference type="RefSeq" id="WP_284031567.1">
    <property type="nucleotide sequence ID" value="NZ_CP126154.1"/>
</dbReference>
<comment type="caution">
    <text evidence="2">The sequence shown here is derived from an EMBL/GenBank/DDBJ whole genome shotgun (WGS) entry which is preliminary data.</text>
</comment>
<dbReference type="GeneID" id="81126476"/>
<evidence type="ECO:0000256" key="1">
    <source>
        <dbReference type="SAM" id="Phobius"/>
    </source>
</evidence>
<dbReference type="EMBL" id="JBHTAH010000001">
    <property type="protein sequence ID" value="MFC7068309.1"/>
    <property type="molecule type" value="Genomic_DNA"/>
</dbReference>
<sequence>MTPPRPTPRTRGRDDRAQTTIDFAVGAGVFLVVVAFVFAFAGQLLVPFTDAERAPTADRFADSLAGGVLGQADEPAVLDAECTAAFFATVQDGDTPPSRCAFGAGSTASAVLGTDARVNVTVEERPPDGDVVVLATPSGPRTLATPSAPTATQSVTVARRFVRLDGRSYRLVVRVW</sequence>
<organism evidence="2 3">
    <name type="scientific">Halobaculum lipolyticum</name>
    <dbReference type="NCBI Taxonomy" id="3032001"/>
    <lineage>
        <taxon>Archaea</taxon>
        <taxon>Methanobacteriati</taxon>
        <taxon>Methanobacteriota</taxon>
        <taxon>Stenosarchaea group</taxon>
        <taxon>Halobacteria</taxon>
        <taxon>Halobacteriales</taxon>
        <taxon>Haloferacaceae</taxon>
        <taxon>Halobaculum</taxon>
    </lineage>
</organism>
<evidence type="ECO:0008006" key="4">
    <source>
        <dbReference type="Google" id="ProtNLM"/>
    </source>
</evidence>
<keyword evidence="1" id="KW-0812">Transmembrane</keyword>
<keyword evidence="1" id="KW-0472">Membrane</keyword>
<dbReference type="AlphaFoldDB" id="A0ABD5W4U6"/>
<reference evidence="2 3" key="1">
    <citation type="journal article" date="2019" name="Int. J. Syst. Evol. Microbiol.">
        <title>The Global Catalogue of Microorganisms (GCM) 10K type strain sequencing project: providing services to taxonomists for standard genome sequencing and annotation.</title>
        <authorList>
            <consortium name="The Broad Institute Genomics Platform"/>
            <consortium name="The Broad Institute Genome Sequencing Center for Infectious Disease"/>
            <person name="Wu L."/>
            <person name="Ma J."/>
        </authorList>
    </citation>
    <scope>NUCLEOTIDE SEQUENCE [LARGE SCALE GENOMIC DNA]</scope>
    <source>
        <strain evidence="2 3">DT31</strain>
    </source>
</reference>
<protein>
    <recommendedName>
        <fullName evidence="4">Flagellin N-terminal-like domain-containing protein</fullName>
    </recommendedName>
</protein>
<evidence type="ECO:0000313" key="2">
    <source>
        <dbReference type="EMBL" id="MFC7068309.1"/>
    </source>
</evidence>
<proteinExistence type="predicted"/>
<keyword evidence="3" id="KW-1185">Reference proteome</keyword>
<dbReference type="InterPro" id="IPR056613">
    <property type="entry name" value="DUF7287"/>
</dbReference>
<feature type="transmembrane region" description="Helical" evidence="1">
    <location>
        <begin position="21"/>
        <end position="46"/>
    </location>
</feature>
<dbReference type="Proteomes" id="UP001596461">
    <property type="component" value="Unassembled WGS sequence"/>
</dbReference>
<keyword evidence="1" id="KW-1133">Transmembrane helix</keyword>